<sequence length="65" mass="6766">MTGMETSDLDTDRTPLNVEIYNGEVVVTGPRVAVALTADAAAETARRLAAAASEAGAHLRRPEDA</sequence>
<gene>
    <name evidence="1" type="ORF">SLNSH_06095</name>
</gene>
<proteinExistence type="predicted"/>
<comment type="caution">
    <text evidence="1">The sequence shown here is derived from an EMBL/GenBank/DDBJ whole genome shotgun (WGS) entry which is preliminary data.</text>
</comment>
<name>A0A2T1HWG7_9HYPH</name>
<evidence type="ECO:0000313" key="2">
    <source>
        <dbReference type="Proteomes" id="UP000239772"/>
    </source>
</evidence>
<keyword evidence="2" id="KW-1185">Reference proteome</keyword>
<dbReference type="Proteomes" id="UP000239772">
    <property type="component" value="Unassembled WGS sequence"/>
</dbReference>
<organism evidence="1 2">
    <name type="scientific">Alsobacter soli</name>
    <dbReference type="NCBI Taxonomy" id="2109933"/>
    <lineage>
        <taxon>Bacteria</taxon>
        <taxon>Pseudomonadati</taxon>
        <taxon>Pseudomonadota</taxon>
        <taxon>Alphaproteobacteria</taxon>
        <taxon>Hyphomicrobiales</taxon>
        <taxon>Alsobacteraceae</taxon>
        <taxon>Alsobacter</taxon>
    </lineage>
</organism>
<reference evidence="2" key="1">
    <citation type="submission" date="2018-03" db="EMBL/GenBank/DDBJ databases">
        <authorList>
            <person name="Sun L."/>
            <person name="Liu H."/>
            <person name="Chen W."/>
            <person name="Huang K."/>
            <person name="Liu W."/>
            <person name="Gao X."/>
        </authorList>
    </citation>
    <scope>NUCLEOTIDE SEQUENCE [LARGE SCALE GENOMIC DNA]</scope>
    <source>
        <strain evidence="2">SH9</strain>
    </source>
</reference>
<dbReference type="AlphaFoldDB" id="A0A2T1HWG7"/>
<dbReference type="EMBL" id="PVZS01000005">
    <property type="protein sequence ID" value="PSC05945.1"/>
    <property type="molecule type" value="Genomic_DNA"/>
</dbReference>
<accession>A0A2T1HWG7</accession>
<protein>
    <submittedName>
        <fullName evidence="1">Uncharacterized protein</fullName>
    </submittedName>
</protein>
<evidence type="ECO:0000313" key="1">
    <source>
        <dbReference type="EMBL" id="PSC05945.1"/>
    </source>
</evidence>